<name>A0ABQ9HLH3_9NEOP</name>
<evidence type="ECO:0000313" key="3">
    <source>
        <dbReference type="EMBL" id="KAJ8885025.1"/>
    </source>
</evidence>
<dbReference type="Pfam" id="PF04218">
    <property type="entry name" value="CENP-B_N"/>
    <property type="match status" value="1"/>
</dbReference>
<dbReference type="InterPro" id="IPR009057">
    <property type="entry name" value="Homeodomain-like_sf"/>
</dbReference>
<sequence length="87" mass="9700">MRPVLATRKSLTLSEKIAGINEAEKGVKKNSEIAEDFVILPNTLSDFLINTDKILNTGNSIGNDRKTTRGPENPKVDECVLKWFKQV</sequence>
<comment type="subcellular location">
    <subcellularLocation>
        <location evidence="1">Nucleus</location>
    </subcellularLocation>
</comment>
<proteinExistence type="predicted"/>
<reference evidence="3 4" key="1">
    <citation type="submission" date="2023-02" db="EMBL/GenBank/DDBJ databases">
        <title>LHISI_Scaffold_Assembly.</title>
        <authorList>
            <person name="Stuart O.P."/>
            <person name="Cleave R."/>
            <person name="Magrath M.J.L."/>
            <person name="Mikheyev A.S."/>
        </authorList>
    </citation>
    <scope>NUCLEOTIDE SEQUENCE [LARGE SCALE GENOMIC DNA]</scope>
    <source>
        <strain evidence="3">Daus_M_001</strain>
        <tissue evidence="3">Leg muscle</tissue>
    </source>
</reference>
<accession>A0ABQ9HLH3</accession>
<dbReference type="Gene3D" id="1.10.10.60">
    <property type="entry name" value="Homeodomain-like"/>
    <property type="match status" value="1"/>
</dbReference>
<comment type="caution">
    <text evidence="3">The sequence shown here is derived from an EMBL/GenBank/DDBJ whole genome shotgun (WGS) entry which is preliminary data.</text>
</comment>
<dbReference type="Proteomes" id="UP001159363">
    <property type="component" value="Chromosome X"/>
</dbReference>
<evidence type="ECO:0000313" key="4">
    <source>
        <dbReference type="Proteomes" id="UP001159363"/>
    </source>
</evidence>
<organism evidence="3 4">
    <name type="scientific">Dryococelus australis</name>
    <dbReference type="NCBI Taxonomy" id="614101"/>
    <lineage>
        <taxon>Eukaryota</taxon>
        <taxon>Metazoa</taxon>
        <taxon>Ecdysozoa</taxon>
        <taxon>Arthropoda</taxon>
        <taxon>Hexapoda</taxon>
        <taxon>Insecta</taxon>
        <taxon>Pterygota</taxon>
        <taxon>Neoptera</taxon>
        <taxon>Polyneoptera</taxon>
        <taxon>Phasmatodea</taxon>
        <taxon>Verophasmatodea</taxon>
        <taxon>Anareolatae</taxon>
        <taxon>Phasmatidae</taxon>
        <taxon>Eurycanthinae</taxon>
        <taxon>Dryococelus</taxon>
    </lineage>
</organism>
<evidence type="ECO:0000259" key="2">
    <source>
        <dbReference type="Pfam" id="PF04218"/>
    </source>
</evidence>
<evidence type="ECO:0000256" key="1">
    <source>
        <dbReference type="ARBA" id="ARBA00004123"/>
    </source>
</evidence>
<feature type="domain" description="HTH psq-type" evidence="2">
    <location>
        <begin position="8"/>
        <end position="56"/>
    </location>
</feature>
<keyword evidence="4" id="KW-1185">Reference proteome</keyword>
<dbReference type="SUPFAM" id="SSF46689">
    <property type="entry name" value="Homeodomain-like"/>
    <property type="match status" value="1"/>
</dbReference>
<protein>
    <recommendedName>
        <fullName evidence="2">HTH psq-type domain-containing protein</fullName>
    </recommendedName>
</protein>
<dbReference type="InterPro" id="IPR007889">
    <property type="entry name" value="HTH_Psq"/>
</dbReference>
<gene>
    <name evidence="3" type="ORF">PR048_011221</name>
</gene>
<dbReference type="EMBL" id="JARBHB010000004">
    <property type="protein sequence ID" value="KAJ8885025.1"/>
    <property type="molecule type" value="Genomic_DNA"/>
</dbReference>